<reference evidence="1" key="1">
    <citation type="submission" date="2018-05" db="EMBL/GenBank/DDBJ databases">
        <authorList>
            <person name="Lanie J.A."/>
            <person name="Ng W.-L."/>
            <person name="Kazmierczak K.M."/>
            <person name="Andrzejewski T.M."/>
            <person name="Davidsen T.M."/>
            <person name="Wayne K.J."/>
            <person name="Tettelin H."/>
            <person name="Glass J.I."/>
            <person name="Rusch D."/>
            <person name="Podicherti R."/>
            <person name="Tsui H.-C.T."/>
            <person name="Winkler M.E."/>
        </authorList>
    </citation>
    <scope>NUCLEOTIDE SEQUENCE</scope>
</reference>
<evidence type="ECO:0000313" key="1">
    <source>
        <dbReference type="EMBL" id="SVC13949.1"/>
    </source>
</evidence>
<dbReference type="EMBL" id="UINC01075604">
    <property type="protein sequence ID" value="SVC13949.1"/>
    <property type="molecule type" value="Genomic_DNA"/>
</dbReference>
<dbReference type="PANTHER" id="PTHR43881">
    <property type="entry name" value="GAMMA-GLUTAMYLTRANSPEPTIDASE (AFU_ORTHOLOGUE AFUA_4G13580)"/>
    <property type="match status" value="1"/>
</dbReference>
<dbReference type="PRINTS" id="PR01210">
    <property type="entry name" value="GGTRANSPTASE"/>
</dbReference>
<proteinExistence type="predicted"/>
<name>A0A382JQD1_9ZZZZ</name>
<dbReference type="AlphaFoldDB" id="A0A382JQD1"/>
<dbReference type="InterPro" id="IPR052896">
    <property type="entry name" value="GGT-like_enzyme"/>
</dbReference>
<evidence type="ECO:0008006" key="2">
    <source>
        <dbReference type="Google" id="ProtNLM"/>
    </source>
</evidence>
<accession>A0A382JQD1</accession>
<sequence length="372" mass="39803">MAFPSHGLAHRSTVTGRRGMVASGHPLASLAGVRILLEGGNAIDAAVATAAALNVVEPYMSGIAGIGYMHIYSARHKEHKVCDYVGLTPAATDIDMYEEDAQQDRGPLSPLVPAACAGWMESLRRYGSMDAADVFQPAIELAEGGFALTVKNSFFFAGNVNELRKFPASASTYLVDGRCPEPGEVLVQQDLAETLRAVAADGPDAFYGGSIGDVIAAYMADVGGILTKQDLVDNRPQWLDPISVDYRDWTVWAPPAPCQAIQYLETLKLLEGFDIAGMGHNTADTLHTFIEAVKVACIDRITYAAVDASPTAGLLTDGYVEARRKLIGETSAVSMGDTFRIDEQEGEVAPGDPQPWMKNECTTHFDTIDAEG</sequence>
<dbReference type="InterPro" id="IPR029055">
    <property type="entry name" value="Ntn_hydrolases_N"/>
</dbReference>
<gene>
    <name evidence="1" type="ORF">METZ01_LOCUS266803</name>
</gene>
<dbReference type="Gene3D" id="1.10.246.130">
    <property type="match status" value="1"/>
</dbReference>
<feature type="non-terminal residue" evidence="1">
    <location>
        <position position="372"/>
    </location>
</feature>
<protein>
    <recommendedName>
        <fullName evidence="2">Gamma-glutamyltransferase</fullName>
    </recommendedName>
</protein>
<dbReference type="SUPFAM" id="SSF56235">
    <property type="entry name" value="N-terminal nucleophile aminohydrolases (Ntn hydrolases)"/>
    <property type="match status" value="1"/>
</dbReference>
<dbReference type="PANTHER" id="PTHR43881:SF1">
    <property type="entry name" value="GAMMA-GLUTAMYLTRANSPEPTIDASE (AFU_ORTHOLOGUE AFUA_4G13580)"/>
    <property type="match status" value="1"/>
</dbReference>
<dbReference type="InterPro" id="IPR043138">
    <property type="entry name" value="GGT_lsub"/>
</dbReference>
<dbReference type="Pfam" id="PF01019">
    <property type="entry name" value="G_glu_transpept"/>
    <property type="match status" value="1"/>
</dbReference>
<organism evidence="1">
    <name type="scientific">marine metagenome</name>
    <dbReference type="NCBI Taxonomy" id="408172"/>
    <lineage>
        <taxon>unclassified sequences</taxon>
        <taxon>metagenomes</taxon>
        <taxon>ecological metagenomes</taxon>
    </lineage>
</organism>